<evidence type="ECO:0000313" key="7">
    <source>
        <dbReference type="EMBL" id="MCP1672959.1"/>
    </source>
</evidence>
<comment type="PTM">
    <text evidence="6">Under oxidizing conditions two disulfide bonds are formed involving the reactive cysteines. Under reducing conditions zinc is bound to the reactive cysteines and the protein is inactive.</text>
</comment>
<dbReference type="InterPro" id="IPR023212">
    <property type="entry name" value="Hsp33_helix_hairpin_bin_dom_sf"/>
</dbReference>
<dbReference type="NCBIfam" id="NF001033">
    <property type="entry name" value="PRK00114.1"/>
    <property type="match status" value="1"/>
</dbReference>
<protein>
    <recommendedName>
        <fullName evidence="6">33 kDa chaperonin</fullName>
    </recommendedName>
    <alternativeName>
        <fullName evidence="6">Heat shock protein 33 homolog</fullName>
        <shortName evidence="6">HSP33</shortName>
    </alternativeName>
</protein>
<evidence type="ECO:0000256" key="3">
    <source>
        <dbReference type="ARBA" id="ARBA00023157"/>
    </source>
</evidence>
<evidence type="ECO:0000256" key="4">
    <source>
        <dbReference type="ARBA" id="ARBA00023186"/>
    </source>
</evidence>
<dbReference type="Gene3D" id="3.90.1280.10">
    <property type="entry name" value="HSP33 redox switch-like"/>
    <property type="match status" value="1"/>
</dbReference>
<dbReference type="GO" id="GO:0005737">
    <property type="term" value="C:cytoplasm"/>
    <property type="evidence" value="ECO:0007669"/>
    <property type="project" value="UniProtKB-SubCell"/>
</dbReference>
<dbReference type="HAMAP" id="MF_00117">
    <property type="entry name" value="HslO"/>
    <property type="match status" value="1"/>
</dbReference>
<keyword evidence="1 6" id="KW-0963">Cytoplasm</keyword>
<dbReference type="Pfam" id="PF01430">
    <property type="entry name" value="HSP33"/>
    <property type="match status" value="1"/>
</dbReference>
<dbReference type="RefSeq" id="WP_253472527.1">
    <property type="nucleotide sequence ID" value="NZ_JALJXV010000001.1"/>
</dbReference>
<sequence>MSKDQRQRFLFEYANVRGEVIHLDETVAQVLGRRTYPTAVTRVLGESLAAAGLLSAVLKFKGSLILQIQGKGSLSMLVASATHDHDLRAVARIAEDAEIVDDDDLQRLTGGGHLAITIDPDESTERYQGIVALEHPSVAQCVDAYFTQSEQLPTRIWLACDGERAAGLLLQRLPEHDHGDPDAWNRAEHLASTITEEELLELEAPDIVRRLFHEETIRLFDPEPMRFHCHCSRQRLGDVIVGLGREEAHSILEEQGALEARCDFCGASYRFDAVDIRQLFKDGGTDAAGRTRH</sequence>
<keyword evidence="3 6" id="KW-1015">Disulfide bond</keyword>
<feature type="disulfide bond" description="Redox-active" evidence="6">
    <location>
        <begin position="229"/>
        <end position="231"/>
    </location>
</feature>
<comment type="subcellular location">
    <subcellularLocation>
        <location evidence="6">Cytoplasm</location>
    </subcellularLocation>
</comment>
<dbReference type="EMBL" id="JALJXV010000001">
    <property type="protein sequence ID" value="MCP1672959.1"/>
    <property type="molecule type" value="Genomic_DNA"/>
</dbReference>
<keyword evidence="8" id="KW-1185">Reference proteome</keyword>
<evidence type="ECO:0000256" key="6">
    <source>
        <dbReference type="HAMAP-Rule" id="MF_00117"/>
    </source>
</evidence>
<dbReference type="InterPro" id="IPR016153">
    <property type="entry name" value="Heat_shock_Hsp33_N"/>
</dbReference>
<comment type="caution">
    <text evidence="7">The sequence shown here is derived from an EMBL/GenBank/DDBJ whole genome shotgun (WGS) entry which is preliminary data.</text>
</comment>
<reference evidence="7" key="1">
    <citation type="submission" date="2022-03" db="EMBL/GenBank/DDBJ databases">
        <title>Genomic Encyclopedia of Type Strains, Phase III (KMG-III): the genomes of soil and plant-associated and newly described type strains.</title>
        <authorList>
            <person name="Whitman W."/>
        </authorList>
    </citation>
    <scope>NUCLEOTIDE SEQUENCE</scope>
    <source>
        <strain evidence="7">ANL 6-2</strain>
    </source>
</reference>
<name>A0AAE3G116_9GAMM</name>
<dbReference type="InterPro" id="IPR000397">
    <property type="entry name" value="Heat_shock_Hsp33"/>
</dbReference>
<dbReference type="PANTHER" id="PTHR30111:SF1">
    <property type="entry name" value="33 KDA CHAPERONIN"/>
    <property type="match status" value="1"/>
</dbReference>
<dbReference type="PANTHER" id="PTHR30111">
    <property type="entry name" value="33 KDA CHAPERONIN"/>
    <property type="match status" value="1"/>
</dbReference>
<keyword evidence="2 6" id="KW-0862">Zinc</keyword>
<keyword evidence="5 6" id="KW-0676">Redox-active center</keyword>
<accession>A0AAE3G116</accession>
<keyword evidence="4 6" id="KW-0143">Chaperone</keyword>
<evidence type="ECO:0000256" key="5">
    <source>
        <dbReference type="ARBA" id="ARBA00023284"/>
    </source>
</evidence>
<comment type="similarity">
    <text evidence="6">Belongs to the HSP33 family.</text>
</comment>
<dbReference type="GO" id="GO:0051082">
    <property type="term" value="F:unfolded protein binding"/>
    <property type="evidence" value="ECO:0007669"/>
    <property type="project" value="UniProtKB-UniRule"/>
</dbReference>
<evidence type="ECO:0000313" key="8">
    <source>
        <dbReference type="Proteomes" id="UP001205843"/>
    </source>
</evidence>
<evidence type="ECO:0000256" key="1">
    <source>
        <dbReference type="ARBA" id="ARBA00022490"/>
    </source>
</evidence>
<dbReference type="SUPFAM" id="SSF118352">
    <property type="entry name" value="HSP33 redox switch-like"/>
    <property type="match status" value="1"/>
</dbReference>
<dbReference type="PIRSF" id="PIRSF005261">
    <property type="entry name" value="Heat_shock_Hsp33"/>
    <property type="match status" value="1"/>
</dbReference>
<dbReference type="InterPro" id="IPR016154">
    <property type="entry name" value="Heat_shock_Hsp33_C"/>
</dbReference>
<dbReference type="GO" id="GO:0044183">
    <property type="term" value="F:protein folding chaperone"/>
    <property type="evidence" value="ECO:0007669"/>
    <property type="project" value="TreeGrafter"/>
</dbReference>
<dbReference type="Gene3D" id="1.10.287.480">
    <property type="entry name" value="helix hairpin bin"/>
    <property type="match status" value="1"/>
</dbReference>
<dbReference type="Proteomes" id="UP001205843">
    <property type="component" value="Unassembled WGS sequence"/>
</dbReference>
<feature type="disulfide bond" description="Redox-active" evidence="6">
    <location>
        <begin position="262"/>
        <end position="265"/>
    </location>
</feature>
<comment type="function">
    <text evidence="6">Redox regulated molecular chaperone. Protects both thermally unfolding and oxidatively damaged proteins from irreversible aggregation. Plays an important role in the bacterial defense system toward oxidative stress.</text>
</comment>
<gene>
    <name evidence="6" type="primary">hslO</name>
    <name evidence="7" type="ORF">J2T57_000051</name>
</gene>
<dbReference type="CDD" id="cd00498">
    <property type="entry name" value="Hsp33"/>
    <property type="match status" value="1"/>
</dbReference>
<dbReference type="AlphaFoldDB" id="A0AAE3G116"/>
<evidence type="ECO:0000256" key="2">
    <source>
        <dbReference type="ARBA" id="ARBA00022833"/>
    </source>
</evidence>
<dbReference type="SUPFAM" id="SSF64397">
    <property type="entry name" value="Hsp33 domain"/>
    <property type="match status" value="1"/>
</dbReference>
<dbReference type="GO" id="GO:0042026">
    <property type="term" value="P:protein refolding"/>
    <property type="evidence" value="ECO:0007669"/>
    <property type="project" value="TreeGrafter"/>
</dbReference>
<dbReference type="Gene3D" id="3.55.30.10">
    <property type="entry name" value="Hsp33 domain"/>
    <property type="match status" value="1"/>
</dbReference>
<organism evidence="7 8">
    <name type="scientific">Natronocella acetinitrilica</name>
    <dbReference type="NCBI Taxonomy" id="414046"/>
    <lineage>
        <taxon>Bacteria</taxon>
        <taxon>Pseudomonadati</taxon>
        <taxon>Pseudomonadota</taxon>
        <taxon>Gammaproteobacteria</taxon>
        <taxon>Chromatiales</taxon>
        <taxon>Ectothiorhodospiraceae</taxon>
        <taxon>Natronocella</taxon>
    </lineage>
</organism>
<proteinExistence type="inferred from homology"/>